<dbReference type="STRING" id="75913.A0A0K0EWT4"/>
<feature type="binding site" evidence="5">
    <location>
        <position position="60"/>
    </location>
    <ligand>
        <name>Ca(2+)</name>
        <dbReference type="ChEBI" id="CHEBI:29108"/>
    </ligand>
</feature>
<comment type="cofactor">
    <cofactor evidence="5">
        <name>Ca(2+)</name>
        <dbReference type="ChEBI" id="CHEBI:29108"/>
    </cofactor>
    <text evidence="5">Binds 1 Ca(2+) ion per subunit.</text>
</comment>
<dbReference type="PROSITE" id="PS00119">
    <property type="entry name" value="PA2_ASP"/>
    <property type="match status" value="1"/>
</dbReference>
<evidence type="ECO:0000256" key="7">
    <source>
        <dbReference type="RuleBase" id="RU003654"/>
    </source>
</evidence>
<feature type="disulfide bond" evidence="6">
    <location>
        <begin position="81"/>
        <end position="127"/>
    </location>
</feature>
<evidence type="ECO:0000256" key="1">
    <source>
        <dbReference type="ARBA" id="ARBA00004613"/>
    </source>
</evidence>
<evidence type="ECO:0000259" key="9">
    <source>
        <dbReference type="SMART" id="SM00085"/>
    </source>
</evidence>
<feature type="disulfide bond" evidence="6">
    <location>
        <begin position="59"/>
        <end position="75"/>
    </location>
</feature>
<dbReference type="Pfam" id="PF00068">
    <property type="entry name" value="Phospholip_A2_1"/>
    <property type="match status" value="1"/>
</dbReference>
<dbReference type="Proteomes" id="UP000035680">
    <property type="component" value="Unassembled WGS sequence"/>
</dbReference>
<evidence type="ECO:0000256" key="5">
    <source>
        <dbReference type="PIRSR" id="PIRSR601211-2"/>
    </source>
</evidence>
<keyword evidence="8" id="KW-0732">Signal</keyword>
<dbReference type="SUPFAM" id="SSF48619">
    <property type="entry name" value="Phospholipase A2, PLA2"/>
    <property type="match status" value="1"/>
</dbReference>
<evidence type="ECO:0000256" key="3">
    <source>
        <dbReference type="ARBA" id="ARBA00023157"/>
    </source>
</evidence>
<dbReference type="WBParaSite" id="SVE_0098800.1">
    <property type="protein sequence ID" value="SVE_0098800.1"/>
    <property type="gene ID" value="SVE_0098800"/>
</dbReference>
<keyword evidence="3 6" id="KW-1015">Disulfide bond</keyword>
<feature type="disulfide bond" evidence="6">
    <location>
        <begin position="113"/>
        <end position="125"/>
    </location>
</feature>
<dbReference type="PRINTS" id="PR00389">
    <property type="entry name" value="PHPHLIPASEA2"/>
</dbReference>
<dbReference type="AlphaFoldDB" id="A0A0K0EWT4"/>
<evidence type="ECO:0000256" key="8">
    <source>
        <dbReference type="RuleBase" id="RU361236"/>
    </source>
</evidence>
<reference evidence="10" key="1">
    <citation type="submission" date="2014-07" db="EMBL/GenBank/DDBJ databases">
        <authorList>
            <person name="Martin A.A"/>
            <person name="De Silva N."/>
        </authorList>
    </citation>
    <scope>NUCLEOTIDE SEQUENCE</scope>
</reference>
<dbReference type="Gene3D" id="1.20.90.10">
    <property type="entry name" value="Phospholipase A2 domain"/>
    <property type="match status" value="1"/>
</dbReference>
<comment type="subcellular location">
    <subcellularLocation>
        <location evidence="1 8">Secreted</location>
    </subcellularLocation>
</comment>
<feature type="signal peptide" evidence="8">
    <location>
        <begin position="1"/>
        <end position="23"/>
    </location>
</feature>
<dbReference type="GO" id="GO:0016042">
    <property type="term" value="P:lipid catabolic process"/>
    <property type="evidence" value="ECO:0007669"/>
    <property type="project" value="InterPro"/>
</dbReference>
<keyword evidence="8" id="KW-0378">Hydrolase</keyword>
<evidence type="ECO:0000256" key="2">
    <source>
        <dbReference type="ARBA" id="ARBA00022525"/>
    </source>
</evidence>
<dbReference type="InterPro" id="IPR016090">
    <property type="entry name" value="PLA2-like_dom"/>
</dbReference>
<evidence type="ECO:0000256" key="4">
    <source>
        <dbReference type="PIRSR" id="PIRSR601211-1"/>
    </source>
</evidence>
<dbReference type="InterPro" id="IPR033113">
    <property type="entry name" value="PLA2_histidine"/>
</dbReference>
<organism evidence="10 11">
    <name type="scientific">Strongyloides venezuelensis</name>
    <name type="common">Threadworm</name>
    <dbReference type="NCBI Taxonomy" id="75913"/>
    <lineage>
        <taxon>Eukaryota</taxon>
        <taxon>Metazoa</taxon>
        <taxon>Ecdysozoa</taxon>
        <taxon>Nematoda</taxon>
        <taxon>Chromadorea</taxon>
        <taxon>Rhabditida</taxon>
        <taxon>Tylenchina</taxon>
        <taxon>Panagrolaimomorpha</taxon>
        <taxon>Strongyloidoidea</taxon>
        <taxon>Strongyloididae</taxon>
        <taxon>Strongyloides</taxon>
    </lineage>
</organism>
<dbReference type="GO" id="GO:0006644">
    <property type="term" value="P:phospholipid metabolic process"/>
    <property type="evidence" value="ECO:0007669"/>
    <property type="project" value="InterPro"/>
</dbReference>
<keyword evidence="5 8" id="KW-0106">Calcium</keyword>
<keyword evidence="2 8" id="KW-0964">Secreted</keyword>
<feature type="disulfide bond" evidence="6">
    <location>
        <begin position="91"/>
        <end position="120"/>
    </location>
</feature>
<comment type="similarity">
    <text evidence="7">Belongs to the phospholipase A2 family.</text>
</comment>
<dbReference type="InterPro" id="IPR001211">
    <property type="entry name" value="PLA2"/>
</dbReference>
<evidence type="ECO:0000313" key="10">
    <source>
        <dbReference type="Proteomes" id="UP000035680"/>
    </source>
</evidence>
<dbReference type="InterPro" id="IPR033112">
    <property type="entry name" value="PLA2_Asp_AS"/>
</dbReference>
<dbReference type="GO" id="GO:0005576">
    <property type="term" value="C:extracellular region"/>
    <property type="evidence" value="ECO:0007669"/>
    <property type="project" value="UniProtKB-SubCell"/>
</dbReference>
<feature type="active site" evidence="4">
    <location>
        <position position="128"/>
    </location>
</feature>
<reference evidence="11" key="2">
    <citation type="submission" date="2015-08" db="UniProtKB">
        <authorList>
            <consortium name="WormBaseParasite"/>
        </authorList>
    </citation>
    <scope>IDENTIFICATION</scope>
</reference>
<dbReference type="SMART" id="SM00085">
    <property type="entry name" value="PA2c"/>
    <property type="match status" value="1"/>
</dbReference>
<protein>
    <recommendedName>
        <fullName evidence="8">Phospholipase A2</fullName>
        <ecNumber evidence="8">3.1.1.4</ecNumber>
    </recommendedName>
</protein>
<feature type="domain" description="Phospholipase A2-like central" evidence="9">
    <location>
        <begin position="33"/>
        <end position="156"/>
    </location>
</feature>
<accession>A0A0K0EWT4</accession>
<dbReference type="PANTHER" id="PTHR11716:SF107">
    <property type="entry name" value="PHOSPHOLIPASE A2"/>
    <property type="match status" value="1"/>
</dbReference>
<feature type="chain" id="PRO_5005120744" description="Phospholipase A2" evidence="8">
    <location>
        <begin position="24"/>
        <end position="175"/>
    </location>
</feature>
<feature type="disulfide bond" evidence="6">
    <location>
        <begin position="74"/>
        <end position="134"/>
    </location>
</feature>
<dbReference type="EC" id="3.1.1.4" evidence="8"/>
<dbReference type="CDD" id="cd00125">
    <property type="entry name" value="PLA2c"/>
    <property type="match status" value="1"/>
</dbReference>
<dbReference type="GO" id="GO:0004623">
    <property type="term" value="F:phospholipase A2 activity"/>
    <property type="evidence" value="ECO:0007669"/>
    <property type="project" value="UniProtKB-EC"/>
</dbReference>
<keyword evidence="10" id="KW-1185">Reference proteome</keyword>
<dbReference type="GO" id="GO:0005509">
    <property type="term" value="F:calcium ion binding"/>
    <property type="evidence" value="ECO:0007669"/>
    <property type="project" value="InterPro"/>
</dbReference>
<evidence type="ECO:0000256" key="6">
    <source>
        <dbReference type="PIRSR" id="PIRSR601211-3"/>
    </source>
</evidence>
<feature type="binding site" evidence="5">
    <location>
        <position position="79"/>
    </location>
    <ligand>
        <name>Ca(2+)</name>
        <dbReference type="ChEBI" id="CHEBI:29108"/>
    </ligand>
</feature>
<feature type="active site" evidence="4">
    <location>
        <position position="78"/>
    </location>
</feature>
<dbReference type="GO" id="GO:0050482">
    <property type="term" value="P:arachidonate secretion"/>
    <property type="evidence" value="ECO:0007669"/>
    <property type="project" value="InterPro"/>
</dbReference>
<keyword evidence="5" id="KW-0479">Metal-binding</keyword>
<dbReference type="InterPro" id="IPR036444">
    <property type="entry name" value="PLipase_A2_dom_sf"/>
</dbReference>
<dbReference type="PROSITE" id="PS00118">
    <property type="entry name" value="PA2_HIS"/>
    <property type="match status" value="1"/>
</dbReference>
<evidence type="ECO:0000313" key="11">
    <source>
        <dbReference type="WBParaSite" id="SVE_0098800.1"/>
    </source>
</evidence>
<comment type="catalytic activity">
    <reaction evidence="8">
        <text>a 1,2-diacyl-sn-glycero-3-phosphocholine + H2O = a 1-acyl-sn-glycero-3-phosphocholine + a fatty acid + H(+)</text>
        <dbReference type="Rhea" id="RHEA:15801"/>
        <dbReference type="ChEBI" id="CHEBI:15377"/>
        <dbReference type="ChEBI" id="CHEBI:15378"/>
        <dbReference type="ChEBI" id="CHEBI:28868"/>
        <dbReference type="ChEBI" id="CHEBI:57643"/>
        <dbReference type="ChEBI" id="CHEBI:58168"/>
        <dbReference type="EC" id="3.1.1.4"/>
    </reaction>
</comment>
<keyword evidence="8" id="KW-0443">Lipid metabolism</keyword>
<proteinExistence type="inferred from homology"/>
<sequence>MNKINIVNLLLLTFVVAWTYCSSEEVKNNAVKALWNLQMMSECELGYSALVYNDYGCWCGIGGSGTPVDGIDACCRMHDKCYDNAVDGKVCFDVPYEYVDDYNWQCLNHVAHCNANLTGCARALCNCDKAVVDCWKQYKKPNKKPPCRKNLETKIENSNINFFHSIGKFFNNIFN</sequence>
<dbReference type="PANTHER" id="PTHR11716">
    <property type="entry name" value="PHOSPHOLIPASE A2 FAMILY MEMBER"/>
    <property type="match status" value="1"/>
</dbReference>
<name>A0A0K0EWT4_STRVS</name>
<feature type="binding site" evidence="5">
    <location>
        <position position="62"/>
    </location>
    <ligand>
        <name>Ca(2+)</name>
        <dbReference type="ChEBI" id="CHEBI:29108"/>
    </ligand>
</feature>